<evidence type="ECO:0000313" key="2">
    <source>
        <dbReference type="EMBL" id="QCZ94305.1"/>
    </source>
</evidence>
<evidence type="ECO:0000256" key="1">
    <source>
        <dbReference type="SAM" id="Coils"/>
    </source>
</evidence>
<evidence type="ECO:0008006" key="4">
    <source>
        <dbReference type="Google" id="ProtNLM"/>
    </source>
</evidence>
<keyword evidence="1" id="KW-0175">Coiled coil</keyword>
<dbReference type="RefSeq" id="WP_139757045.1">
    <property type="nucleotide sequence ID" value="NZ_CP039852.1"/>
</dbReference>
<accession>A0A5B7YFC6</accession>
<name>A0A5B7YFC6_9ALTE</name>
<feature type="coiled-coil region" evidence="1">
    <location>
        <begin position="30"/>
        <end position="57"/>
    </location>
</feature>
<evidence type="ECO:0000313" key="3">
    <source>
        <dbReference type="Proteomes" id="UP000304912"/>
    </source>
</evidence>
<keyword evidence="3" id="KW-1185">Reference proteome</keyword>
<sequence length="78" mass="8574">MNLTAIIIVAIIATTIIKLTKSGEKSSGKNAELKNALGEQEREIADLKARIQTLEAIVTDEGYDLKKKFKDLEDDKVA</sequence>
<dbReference type="EMBL" id="CP039852">
    <property type="protein sequence ID" value="QCZ94305.1"/>
    <property type="molecule type" value="Genomic_DNA"/>
</dbReference>
<dbReference type="AlphaFoldDB" id="A0A5B7YFC6"/>
<gene>
    <name evidence="2" type="ORF">FBQ74_12845</name>
</gene>
<proteinExistence type="predicted"/>
<reference evidence="2 3" key="1">
    <citation type="submission" date="2019-04" db="EMBL/GenBank/DDBJ databases">
        <title>Salinimonas iocasae sp. nov., a halophilic bacterium isolated from the outer tube casing of tubeworms in Okinawa Trough.</title>
        <authorList>
            <person name="Zhang H."/>
            <person name="Wang H."/>
            <person name="Li C."/>
        </authorList>
    </citation>
    <scope>NUCLEOTIDE SEQUENCE [LARGE SCALE GENOMIC DNA]</scope>
    <source>
        <strain evidence="2 3">KX18D6</strain>
    </source>
</reference>
<dbReference type="Proteomes" id="UP000304912">
    <property type="component" value="Chromosome"/>
</dbReference>
<dbReference type="OrthoDB" id="5772882at2"/>
<dbReference type="KEGG" id="salk:FBQ74_12845"/>
<protein>
    <recommendedName>
        <fullName evidence="4">Phage shock protein B</fullName>
    </recommendedName>
</protein>
<organism evidence="2 3">
    <name type="scientific">Salinimonas iocasae</name>
    <dbReference type="NCBI Taxonomy" id="2572577"/>
    <lineage>
        <taxon>Bacteria</taxon>
        <taxon>Pseudomonadati</taxon>
        <taxon>Pseudomonadota</taxon>
        <taxon>Gammaproteobacteria</taxon>
        <taxon>Alteromonadales</taxon>
        <taxon>Alteromonadaceae</taxon>
        <taxon>Alteromonas/Salinimonas group</taxon>
        <taxon>Salinimonas</taxon>
    </lineage>
</organism>